<reference evidence="3" key="1">
    <citation type="journal article" date="2019" name="Int. J. Syst. Evol. Microbiol.">
        <title>The Global Catalogue of Microorganisms (GCM) 10K type strain sequencing project: providing services to taxonomists for standard genome sequencing and annotation.</title>
        <authorList>
            <consortium name="The Broad Institute Genomics Platform"/>
            <consortium name="The Broad Institute Genome Sequencing Center for Infectious Disease"/>
            <person name="Wu L."/>
            <person name="Ma J."/>
        </authorList>
    </citation>
    <scope>NUCLEOTIDE SEQUENCE [LARGE SCALE GENOMIC DNA]</scope>
    <source>
        <strain evidence="3">CGMCC 1.13681</strain>
    </source>
</reference>
<comment type="caution">
    <text evidence="2">The sequence shown here is derived from an EMBL/GenBank/DDBJ whole genome shotgun (WGS) entry which is preliminary data.</text>
</comment>
<evidence type="ECO:0000313" key="3">
    <source>
        <dbReference type="Proteomes" id="UP001596413"/>
    </source>
</evidence>
<evidence type="ECO:0000259" key="1">
    <source>
        <dbReference type="Pfam" id="PF01048"/>
    </source>
</evidence>
<proteinExistence type="predicted"/>
<dbReference type="PANTHER" id="PTHR46832">
    <property type="entry name" value="5'-METHYLTHIOADENOSINE/S-ADENOSYLHOMOCYSTEINE NUCLEOSIDASE"/>
    <property type="match status" value="1"/>
</dbReference>
<evidence type="ECO:0000313" key="2">
    <source>
        <dbReference type="EMBL" id="MFC7217515.1"/>
    </source>
</evidence>
<dbReference type="EMBL" id="JBHSZO010000005">
    <property type="protein sequence ID" value="MFC7217515.1"/>
    <property type="molecule type" value="Genomic_DNA"/>
</dbReference>
<dbReference type="Gene3D" id="3.40.50.1580">
    <property type="entry name" value="Nucleoside phosphorylase domain"/>
    <property type="match status" value="1"/>
</dbReference>
<keyword evidence="3" id="KW-1185">Reference proteome</keyword>
<organism evidence="2 3">
    <name type="scientific">Streptomyces polyrhachis</name>
    <dbReference type="NCBI Taxonomy" id="1282885"/>
    <lineage>
        <taxon>Bacteria</taxon>
        <taxon>Bacillati</taxon>
        <taxon>Actinomycetota</taxon>
        <taxon>Actinomycetes</taxon>
        <taxon>Kitasatosporales</taxon>
        <taxon>Streptomycetaceae</taxon>
        <taxon>Streptomyces</taxon>
    </lineage>
</organism>
<sequence>MMSAPAPQEAPLLLACALGIERRALRGGLRRGPAADVALLRTGMGPAAARRAVAQRLRDTGLRTAPVLATGFCAGLETGMRPGDVLVATTAQLDGERIDCHAPDLLAEAIGRLGHTVHRGTLAGSDHVVRPPERRALREGGAHAVDMESAAVLSEALRAGPRPVAAVRVVVDAPGHELIRIGTLRGGLRAYRVLSSVLPAFFQWHSTSLPRR</sequence>
<dbReference type="SUPFAM" id="SSF53167">
    <property type="entry name" value="Purine and uridine phosphorylases"/>
    <property type="match status" value="1"/>
</dbReference>
<protein>
    <submittedName>
        <fullName evidence="2">1-hydroxy-2-methyl-2-butenyl 4-diphosphate reductase</fullName>
    </submittedName>
</protein>
<dbReference type="InterPro" id="IPR035994">
    <property type="entry name" value="Nucleoside_phosphorylase_sf"/>
</dbReference>
<dbReference type="Pfam" id="PF01048">
    <property type="entry name" value="PNP_UDP_1"/>
    <property type="match status" value="1"/>
</dbReference>
<feature type="domain" description="Nucleoside phosphorylase" evidence="1">
    <location>
        <begin position="35"/>
        <end position="173"/>
    </location>
</feature>
<dbReference type="PANTHER" id="PTHR46832:SF1">
    <property type="entry name" value="5'-METHYLTHIOADENOSINE_S-ADENOSYLHOMOCYSTEINE NUCLEOSIDASE"/>
    <property type="match status" value="1"/>
</dbReference>
<dbReference type="RefSeq" id="WP_386412484.1">
    <property type="nucleotide sequence ID" value="NZ_JBHSZO010000005.1"/>
</dbReference>
<accession>A0ABW2GE14</accession>
<gene>
    <name evidence="2" type="ORF">ACFQLX_04900</name>
</gene>
<dbReference type="InterPro" id="IPR000845">
    <property type="entry name" value="Nucleoside_phosphorylase_d"/>
</dbReference>
<name>A0ABW2GE14_9ACTN</name>
<dbReference type="Proteomes" id="UP001596413">
    <property type="component" value="Unassembled WGS sequence"/>
</dbReference>